<evidence type="ECO:0000256" key="1">
    <source>
        <dbReference type="SAM" id="MobiDB-lite"/>
    </source>
</evidence>
<feature type="compositionally biased region" description="Polar residues" evidence="1">
    <location>
        <begin position="1"/>
        <end position="23"/>
    </location>
</feature>
<reference evidence="2" key="2">
    <citation type="journal article" date="2024" name="Plant">
        <title>Genomic evolution and insights into agronomic trait innovations of Sesamum species.</title>
        <authorList>
            <person name="Miao H."/>
            <person name="Wang L."/>
            <person name="Qu L."/>
            <person name="Liu H."/>
            <person name="Sun Y."/>
            <person name="Le M."/>
            <person name="Wang Q."/>
            <person name="Wei S."/>
            <person name="Zheng Y."/>
            <person name="Lin W."/>
            <person name="Duan Y."/>
            <person name="Cao H."/>
            <person name="Xiong S."/>
            <person name="Wang X."/>
            <person name="Wei L."/>
            <person name="Li C."/>
            <person name="Ma Q."/>
            <person name="Ju M."/>
            <person name="Zhao R."/>
            <person name="Li G."/>
            <person name="Mu C."/>
            <person name="Tian Q."/>
            <person name="Mei H."/>
            <person name="Zhang T."/>
            <person name="Gao T."/>
            <person name="Zhang H."/>
        </authorList>
    </citation>
    <scope>NUCLEOTIDE SEQUENCE</scope>
    <source>
        <strain evidence="2">G01</strain>
    </source>
</reference>
<sequence length="75" mass="7740">MVNSDNGGDNESYERNSSLSATIGPTVPLTDPTSGVANAITPNLTLGANAPATAPPLDSIIKPVAMNSLFYKQLH</sequence>
<protein>
    <submittedName>
        <fullName evidence="2">Uncharacterized protein</fullName>
    </submittedName>
</protein>
<feature type="region of interest" description="Disordered" evidence="1">
    <location>
        <begin position="1"/>
        <end position="37"/>
    </location>
</feature>
<accession>A0AAW2IVP1</accession>
<reference evidence="2" key="1">
    <citation type="submission" date="2020-06" db="EMBL/GenBank/DDBJ databases">
        <authorList>
            <person name="Li T."/>
            <person name="Hu X."/>
            <person name="Zhang T."/>
            <person name="Song X."/>
            <person name="Zhang H."/>
            <person name="Dai N."/>
            <person name="Sheng W."/>
            <person name="Hou X."/>
            <person name="Wei L."/>
        </authorList>
    </citation>
    <scope>NUCLEOTIDE SEQUENCE</scope>
    <source>
        <strain evidence="2">G01</strain>
        <tissue evidence="2">Leaf</tissue>
    </source>
</reference>
<gene>
    <name evidence="2" type="ORF">Sangu_2740200</name>
</gene>
<evidence type="ECO:0000313" key="2">
    <source>
        <dbReference type="EMBL" id="KAL0286276.1"/>
    </source>
</evidence>
<dbReference type="AlphaFoldDB" id="A0AAW2IVP1"/>
<organism evidence="2">
    <name type="scientific">Sesamum angustifolium</name>
    <dbReference type="NCBI Taxonomy" id="2727405"/>
    <lineage>
        <taxon>Eukaryota</taxon>
        <taxon>Viridiplantae</taxon>
        <taxon>Streptophyta</taxon>
        <taxon>Embryophyta</taxon>
        <taxon>Tracheophyta</taxon>
        <taxon>Spermatophyta</taxon>
        <taxon>Magnoliopsida</taxon>
        <taxon>eudicotyledons</taxon>
        <taxon>Gunneridae</taxon>
        <taxon>Pentapetalae</taxon>
        <taxon>asterids</taxon>
        <taxon>lamiids</taxon>
        <taxon>Lamiales</taxon>
        <taxon>Pedaliaceae</taxon>
        <taxon>Sesamum</taxon>
    </lineage>
</organism>
<dbReference type="EMBL" id="JACGWK010001544">
    <property type="protein sequence ID" value="KAL0286276.1"/>
    <property type="molecule type" value="Genomic_DNA"/>
</dbReference>
<comment type="caution">
    <text evidence="2">The sequence shown here is derived from an EMBL/GenBank/DDBJ whole genome shotgun (WGS) entry which is preliminary data.</text>
</comment>
<name>A0AAW2IVP1_9LAMI</name>
<proteinExistence type="predicted"/>